<dbReference type="SUPFAM" id="SSF51197">
    <property type="entry name" value="Clavaminate synthase-like"/>
    <property type="match status" value="1"/>
</dbReference>
<dbReference type="OrthoDB" id="425950at2759"/>
<dbReference type="Gene3D" id="2.60.120.650">
    <property type="entry name" value="Cupin"/>
    <property type="match status" value="1"/>
</dbReference>
<evidence type="ECO:0000259" key="5">
    <source>
        <dbReference type="PROSITE" id="PS51184"/>
    </source>
</evidence>
<dbReference type="Gene3D" id="3.90.930.40">
    <property type="match status" value="1"/>
</dbReference>
<gene>
    <name evidence="6" type="ORF">C2E21_5113</name>
</gene>
<dbReference type="Pfam" id="PF08007">
    <property type="entry name" value="JmjC_2"/>
    <property type="match status" value="1"/>
</dbReference>
<evidence type="ECO:0000256" key="4">
    <source>
        <dbReference type="SAM" id="MobiDB-lite"/>
    </source>
</evidence>
<dbReference type="GO" id="GO:0051864">
    <property type="term" value="F:histone H3K36 demethylase activity"/>
    <property type="evidence" value="ECO:0007669"/>
    <property type="project" value="TreeGrafter"/>
</dbReference>
<feature type="region of interest" description="Disordered" evidence="4">
    <location>
        <begin position="443"/>
        <end position="467"/>
    </location>
</feature>
<dbReference type="PROSITE" id="PS51184">
    <property type="entry name" value="JMJC"/>
    <property type="match status" value="1"/>
</dbReference>
<sequence length="654" mass="71359">MAAAKARQRNIIQSLAGVVGLDGEVDAFDVLKSVAETLGMTVAEDGTATLAEEEAPAAGQRKRRRGGAVAAAGAEEESGEEGEDEEEEMEEEEEEEGAEGEERSHSSDGEPEEGEEGEGEELEDFDLTLEPVKVEDPRTPDMVAGPEDLEDGEAVFQWLISPVDAETFYEAVHEDAPLLVTRPNSRSYFGGLFSKDEIDKLLRDPGLQYQFNVDVTSFSASERTRVTLNYNGKEAPEEEAAPEIADPEVVWRRFKEGCSVRVLHPQRFSDPLWRLVARLESFLQCPVGCNSYLTPAGTQGFAPHWDDIDAFVLQVEGSKRWRLYAHTDPQHVLPRYSSRDFTDEELGECVLDVVLQFGECVLDVVLQPGDLLYMPRGVIHQAESLPDSHSLHLTLSANQQRSWAVFLEAALPQALREAAQASRELRRALPRDFFEYMGIMHAKDGQPGEEEDEEEEDEEAAGDERRAEFTRQCADLVETVMHHMPLDEVADQMAVQFLQQRLPPPTRKGAATAAAPKGADEAGGSGALSKAALVGLVQPGIARLVIDEEGPEPIAEVHHCMANRRDLHARKPADEQEALQEDLETVAVEAAGVLEFPVECAELLDILLTAGSGAPDAPEAVPVGELPEPEGAEGCSTEAVVKSLLEAGVLSLKG</sequence>
<dbReference type="InterPro" id="IPR003347">
    <property type="entry name" value="JmjC_dom"/>
</dbReference>
<proteinExistence type="inferred from homology"/>
<keyword evidence="3" id="KW-0539">Nucleus</keyword>
<feature type="region of interest" description="Disordered" evidence="4">
    <location>
        <begin position="504"/>
        <end position="525"/>
    </location>
</feature>
<feature type="compositionally biased region" description="Acidic residues" evidence="4">
    <location>
        <begin position="447"/>
        <end position="461"/>
    </location>
</feature>
<evidence type="ECO:0000313" key="7">
    <source>
        <dbReference type="Proteomes" id="UP000239899"/>
    </source>
</evidence>
<accession>A0A2P6TQP6</accession>
<dbReference type="GO" id="GO:0005506">
    <property type="term" value="F:iron ion binding"/>
    <property type="evidence" value="ECO:0007669"/>
    <property type="project" value="UniProtKB-UniRule"/>
</dbReference>
<feature type="compositionally biased region" description="Low complexity" evidence="4">
    <location>
        <begin position="507"/>
        <end position="517"/>
    </location>
</feature>
<evidence type="ECO:0000256" key="3">
    <source>
        <dbReference type="RuleBase" id="RU366061"/>
    </source>
</evidence>
<comment type="cofactor">
    <cofactor evidence="3">
        <name>Fe(2+)</name>
        <dbReference type="ChEBI" id="CHEBI:29033"/>
    </cofactor>
    <text evidence="3">Binds 1 Fe(2+) ion per subunit.</text>
</comment>
<keyword evidence="3" id="KW-0560">Oxidoreductase</keyword>
<dbReference type="AlphaFoldDB" id="A0A2P6TQP6"/>
<keyword evidence="3" id="KW-0223">Dioxygenase</keyword>
<reference evidence="6 7" key="1">
    <citation type="journal article" date="2018" name="Plant J.">
        <title>Genome sequences of Chlorella sorokiniana UTEX 1602 and Micractinium conductrix SAG 241.80: implications to maltose excretion by a green alga.</title>
        <authorList>
            <person name="Arriola M.B."/>
            <person name="Velmurugan N."/>
            <person name="Zhang Y."/>
            <person name="Plunkett M.H."/>
            <person name="Hondzo H."/>
            <person name="Barney B.M."/>
        </authorList>
    </citation>
    <scope>NUCLEOTIDE SEQUENCE [LARGE SCALE GENOMIC DNA]</scope>
    <source>
        <strain evidence="7">UTEX 1602</strain>
    </source>
</reference>
<protein>
    <recommendedName>
        <fullName evidence="3">Bifunctional lysine-specific demethylase and histidyl-hydroxylase</fullName>
        <ecNumber evidence="3">1.14.11.-</ecNumber>
    </recommendedName>
</protein>
<feature type="region of interest" description="Disordered" evidence="4">
    <location>
        <begin position="47"/>
        <end position="140"/>
    </location>
</feature>
<comment type="caution">
    <text evidence="6">The sequence shown here is derived from an EMBL/GenBank/DDBJ whole genome shotgun (WGS) entry which is preliminary data.</text>
</comment>
<feature type="domain" description="JmjC" evidence="5">
    <location>
        <begin position="264"/>
        <end position="414"/>
    </location>
</feature>
<dbReference type="EMBL" id="LHPG02000009">
    <property type="protein sequence ID" value="PRW56354.1"/>
    <property type="molecule type" value="Genomic_DNA"/>
</dbReference>
<dbReference type="InterPro" id="IPR039994">
    <property type="entry name" value="NO66-like"/>
</dbReference>
<feature type="compositionally biased region" description="Acidic residues" evidence="4">
    <location>
        <begin position="74"/>
        <end position="99"/>
    </location>
</feature>
<organism evidence="6 7">
    <name type="scientific">Chlorella sorokiniana</name>
    <name type="common">Freshwater green alga</name>
    <dbReference type="NCBI Taxonomy" id="3076"/>
    <lineage>
        <taxon>Eukaryota</taxon>
        <taxon>Viridiplantae</taxon>
        <taxon>Chlorophyta</taxon>
        <taxon>core chlorophytes</taxon>
        <taxon>Trebouxiophyceae</taxon>
        <taxon>Chlorellales</taxon>
        <taxon>Chlorellaceae</taxon>
        <taxon>Chlorella clade</taxon>
        <taxon>Chlorella</taxon>
    </lineage>
</organism>
<name>A0A2P6TQP6_CHLSO</name>
<keyword evidence="2 3" id="KW-0408">Iron</keyword>
<keyword evidence="7" id="KW-1185">Reference proteome</keyword>
<dbReference type="Proteomes" id="UP000239899">
    <property type="component" value="Unassembled WGS sequence"/>
</dbReference>
<dbReference type="Gene3D" id="1.10.10.1500">
    <property type="entry name" value="JmjC domain-containing ribosomal oxygenase (ROX), dimer domain"/>
    <property type="match status" value="1"/>
</dbReference>
<dbReference type="GO" id="GO:0032453">
    <property type="term" value="F:histone H3K4 demethylase activity"/>
    <property type="evidence" value="ECO:0007669"/>
    <property type="project" value="TreeGrafter"/>
</dbReference>
<dbReference type="STRING" id="3076.A0A2P6TQP6"/>
<dbReference type="EC" id="1.14.11.-" evidence="3"/>
<feature type="compositionally biased region" description="Acidic residues" evidence="4">
    <location>
        <begin position="109"/>
        <end position="127"/>
    </location>
</feature>
<dbReference type="GO" id="GO:0005730">
    <property type="term" value="C:nucleolus"/>
    <property type="evidence" value="ECO:0007669"/>
    <property type="project" value="TreeGrafter"/>
</dbReference>
<comment type="function">
    <text evidence="3">Oxygenase that can act as both a histone lysine demethylase and a ribosomal histidine hydroxylase.</text>
</comment>
<dbReference type="PANTHER" id="PTHR13096:SF8">
    <property type="entry name" value="RIBOSOMAL OXYGENASE 1"/>
    <property type="match status" value="1"/>
</dbReference>
<comment type="similarity">
    <text evidence="3">Belongs to the ROX family.</text>
</comment>
<dbReference type="PANTHER" id="PTHR13096">
    <property type="entry name" value="MINA53 MYC INDUCED NUCLEAR ANTIGEN"/>
    <property type="match status" value="1"/>
</dbReference>
<keyword evidence="3" id="KW-0804">Transcription</keyword>
<evidence type="ECO:0000256" key="1">
    <source>
        <dbReference type="ARBA" id="ARBA00022723"/>
    </source>
</evidence>
<evidence type="ECO:0000256" key="2">
    <source>
        <dbReference type="ARBA" id="ARBA00023004"/>
    </source>
</evidence>
<keyword evidence="1 3" id="KW-0479">Metal-binding</keyword>
<keyword evidence="3" id="KW-0805">Transcription regulation</keyword>
<evidence type="ECO:0000313" key="6">
    <source>
        <dbReference type="EMBL" id="PRW56354.1"/>
    </source>
</evidence>
<comment type="subcellular location">
    <subcellularLocation>
        <location evidence="3">Nucleus</location>
    </subcellularLocation>
</comment>